<feature type="region of interest" description="Disordered" evidence="13">
    <location>
        <begin position="1362"/>
        <end position="1412"/>
    </location>
</feature>
<dbReference type="InterPro" id="IPR017455">
    <property type="entry name" value="Znf_FYVE-rel"/>
</dbReference>
<dbReference type="Pfam" id="PF12796">
    <property type="entry name" value="Ank_2"/>
    <property type="match status" value="2"/>
</dbReference>
<dbReference type="GO" id="GO:0016020">
    <property type="term" value="C:membrane"/>
    <property type="evidence" value="ECO:0007669"/>
    <property type="project" value="TreeGrafter"/>
</dbReference>
<feature type="repeat" description="ANK" evidence="9">
    <location>
        <begin position="1199"/>
        <end position="1231"/>
    </location>
</feature>
<evidence type="ECO:0000256" key="6">
    <source>
        <dbReference type="ARBA" id="ARBA00023123"/>
    </source>
</evidence>
<dbReference type="Gene3D" id="1.20.120.720">
    <property type="entry name" value="Myosin VI head, motor domain, U50 subdomain"/>
    <property type="match status" value="1"/>
</dbReference>
<evidence type="ECO:0000256" key="13">
    <source>
        <dbReference type="SAM" id="MobiDB-lite"/>
    </source>
</evidence>
<dbReference type="Gene3D" id="1.20.5.190">
    <property type="match status" value="1"/>
</dbReference>
<evidence type="ECO:0000256" key="11">
    <source>
        <dbReference type="PROSITE-ProRule" id="PRU00782"/>
    </source>
</evidence>
<feature type="binding site" evidence="11">
    <location>
        <begin position="178"/>
        <end position="185"/>
    </location>
    <ligand>
        <name>ATP</name>
        <dbReference type="ChEBI" id="CHEBI:30616"/>
    </ligand>
</feature>
<dbReference type="CDD" id="cd00124">
    <property type="entry name" value="MYSc"/>
    <property type="match status" value="1"/>
</dbReference>
<evidence type="ECO:0000313" key="17">
    <source>
        <dbReference type="Proteomes" id="UP000243217"/>
    </source>
</evidence>
<dbReference type="GO" id="GO:0007015">
    <property type="term" value="P:actin filament organization"/>
    <property type="evidence" value="ECO:0007669"/>
    <property type="project" value="TreeGrafter"/>
</dbReference>
<dbReference type="SMART" id="SM00242">
    <property type="entry name" value="MYSc"/>
    <property type="match status" value="1"/>
</dbReference>
<feature type="domain" description="Myosin motor" evidence="15">
    <location>
        <begin position="73"/>
        <end position="799"/>
    </location>
</feature>
<dbReference type="PANTHER" id="PTHR13140:SF845">
    <property type="entry name" value="MYOSIN-LIKE PROTEIN"/>
    <property type="match status" value="1"/>
</dbReference>
<dbReference type="SMART" id="SM00064">
    <property type="entry name" value="FYVE"/>
    <property type="match status" value="1"/>
</dbReference>
<dbReference type="GO" id="GO:0016459">
    <property type="term" value="C:myosin complex"/>
    <property type="evidence" value="ECO:0007669"/>
    <property type="project" value="UniProtKB-KW"/>
</dbReference>
<dbReference type="Gene3D" id="1.10.10.820">
    <property type="match status" value="1"/>
</dbReference>
<evidence type="ECO:0000256" key="7">
    <source>
        <dbReference type="ARBA" id="ARBA00023175"/>
    </source>
</evidence>
<comment type="caution">
    <text evidence="16">The sequence shown here is derived from an EMBL/GenBank/DDBJ whole genome shotgun (WGS) entry which is preliminary data.</text>
</comment>
<dbReference type="Gene3D" id="3.40.850.10">
    <property type="entry name" value="Kinesin motor domain"/>
    <property type="match status" value="1"/>
</dbReference>
<evidence type="ECO:0000256" key="1">
    <source>
        <dbReference type="ARBA" id="ARBA00022723"/>
    </source>
</evidence>
<keyword evidence="3 10" id="KW-0863">Zinc-finger</keyword>
<dbReference type="InterPro" id="IPR036770">
    <property type="entry name" value="Ankyrin_rpt-contain_sf"/>
</dbReference>
<accession>A0A1V9YSP5</accession>
<evidence type="ECO:0000256" key="9">
    <source>
        <dbReference type="PROSITE-ProRule" id="PRU00023"/>
    </source>
</evidence>
<dbReference type="PROSITE" id="PS51456">
    <property type="entry name" value="MYOSIN_MOTOR"/>
    <property type="match status" value="1"/>
</dbReference>
<feature type="compositionally biased region" description="Low complexity" evidence="13">
    <location>
        <begin position="1362"/>
        <end position="1372"/>
    </location>
</feature>
<dbReference type="Pfam" id="PF00063">
    <property type="entry name" value="Myosin_head"/>
    <property type="match status" value="1"/>
</dbReference>
<evidence type="ECO:0000256" key="2">
    <source>
        <dbReference type="ARBA" id="ARBA00022741"/>
    </source>
</evidence>
<dbReference type="Gene3D" id="6.20.240.20">
    <property type="match status" value="1"/>
</dbReference>
<dbReference type="InterPro" id="IPR013083">
    <property type="entry name" value="Znf_RING/FYVE/PHD"/>
</dbReference>
<dbReference type="SUPFAM" id="SSF48403">
    <property type="entry name" value="Ankyrin repeat"/>
    <property type="match status" value="2"/>
</dbReference>
<evidence type="ECO:0000256" key="8">
    <source>
        <dbReference type="ARBA" id="ARBA00023203"/>
    </source>
</evidence>
<keyword evidence="2 11" id="KW-0547">Nucleotide-binding</keyword>
<dbReference type="OrthoDB" id="312459at2759"/>
<name>A0A1V9YSP5_9STRA</name>
<dbReference type="InterPro" id="IPR000306">
    <property type="entry name" value="Znf_FYVE"/>
</dbReference>
<dbReference type="InterPro" id="IPR001609">
    <property type="entry name" value="Myosin_head_motor_dom-like"/>
</dbReference>
<comment type="similarity">
    <text evidence="11">Belongs to the TRAFAC class myosin-kinesin ATPase superfamily. Myosin family.</text>
</comment>
<dbReference type="FunFam" id="1.10.10.820:FF:000001">
    <property type="entry name" value="Myosin heavy chain"/>
    <property type="match status" value="1"/>
</dbReference>
<dbReference type="InterPro" id="IPR036961">
    <property type="entry name" value="Kinesin_motor_dom_sf"/>
</dbReference>
<protein>
    <submittedName>
        <fullName evidence="16">Myosin</fullName>
    </submittedName>
</protein>
<dbReference type="PANTHER" id="PTHR13140">
    <property type="entry name" value="MYOSIN"/>
    <property type="match status" value="1"/>
</dbReference>
<dbReference type="GO" id="GO:0008270">
    <property type="term" value="F:zinc ion binding"/>
    <property type="evidence" value="ECO:0007669"/>
    <property type="project" value="UniProtKB-KW"/>
</dbReference>
<dbReference type="Gene3D" id="3.30.40.10">
    <property type="entry name" value="Zinc/RING finger domain, C3HC4 (zinc finger)"/>
    <property type="match status" value="1"/>
</dbReference>
<evidence type="ECO:0000256" key="12">
    <source>
        <dbReference type="SAM" id="Coils"/>
    </source>
</evidence>
<dbReference type="PROSITE" id="PS50178">
    <property type="entry name" value="ZF_FYVE"/>
    <property type="match status" value="1"/>
</dbReference>
<feature type="repeat" description="ANK" evidence="9">
    <location>
        <begin position="992"/>
        <end position="1024"/>
    </location>
</feature>
<keyword evidence="6 11" id="KW-0518">Myosin</keyword>
<evidence type="ECO:0000256" key="5">
    <source>
        <dbReference type="ARBA" id="ARBA00022840"/>
    </source>
</evidence>
<gene>
    <name evidence="16" type="ORF">THRCLA_10181</name>
</gene>
<dbReference type="SMART" id="SM00248">
    <property type="entry name" value="ANK"/>
    <property type="match status" value="8"/>
</dbReference>
<evidence type="ECO:0000256" key="10">
    <source>
        <dbReference type="PROSITE-ProRule" id="PRU00091"/>
    </source>
</evidence>
<dbReference type="InterPro" id="IPR011011">
    <property type="entry name" value="Znf_FYVE_PHD"/>
</dbReference>
<dbReference type="PROSITE" id="PS50096">
    <property type="entry name" value="IQ"/>
    <property type="match status" value="1"/>
</dbReference>
<keyword evidence="9" id="KW-0040">ANK repeat</keyword>
<dbReference type="InterPro" id="IPR002110">
    <property type="entry name" value="Ankyrin_rpt"/>
</dbReference>
<dbReference type="GO" id="GO:0005524">
    <property type="term" value="F:ATP binding"/>
    <property type="evidence" value="ECO:0007669"/>
    <property type="project" value="UniProtKB-UniRule"/>
</dbReference>
<feature type="repeat" description="ANK" evidence="9">
    <location>
        <begin position="959"/>
        <end position="991"/>
    </location>
</feature>
<dbReference type="PROSITE" id="PS50088">
    <property type="entry name" value="ANK_REPEAT"/>
    <property type="match status" value="4"/>
</dbReference>
<evidence type="ECO:0000259" key="14">
    <source>
        <dbReference type="PROSITE" id="PS50178"/>
    </source>
</evidence>
<evidence type="ECO:0000259" key="15">
    <source>
        <dbReference type="PROSITE" id="PS51456"/>
    </source>
</evidence>
<dbReference type="Pfam" id="PF01363">
    <property type="entry name" value="FYVE"/>
    <property type="match status" value="1"/>
</dbReference>
<dbReference type="Proteomes" id="UP000243217">
    <property type="component" value="Unassembled WGS sequence"/>
</dbReference>
<dbReference type="SUPFAM" id="SSF52540">
    <property type="entry name" value="P-loop containing nucleoside triphosphate hydrolases"/>
    <property type="match status" value="1"/>
</dbReference>
<keyword evidence="1" id="KW-0479">Metal-binding</keyword>
<feature type="compositionally biased region" description="Polar residues" evidence="13">
    <location>
        <begin position="1400"/>
        <end position="1412"/>
    </location>
</feature>
<keyword evidence="17" id="KW-1185">Reference proteome</keyword>
<dbReference type="GO" id="GO:0000146">
    <property type="term" value="F:microfilament motor activity"/>
    <property type="evidence" value="ECO:0007669"/>
    <property type="project" value="TreeGrafter"/>
</dbReference>
<keyword evidence="7 11" id="KW-0505">Motor protein</keyword>
<sequence length="1412" mass="159356">MEVGVGVWVKEEEEWKLATVRAVDKSVDAGGLQEINLDFGGKNKPLVTRFVNIQAIEDATDENLKLANNFDMNLVDDLIRLPHLHEPGICHTLKERFKINDIYTLTGEILLAVNPFQDLGIYSDKLIWKYIRHGALLALGDEESKMPPHVFSIADNAFRSLTAPLTGKASNQSILVSGESGAGKTETTKFIMKYLAAASQNKSMKNINVEQSDVMSQVLSSNPILESFGNARTIRNDNSSRFGKFIQMQFSHYGLLVGASIQVYLLESIRVTSQAPNERNYHIFYEFLAGASEDQKEQWALTKAKNFHYLNQSDCFARKDGVDDQKQFHLLKEAMETMQFEEDDQSNIMHTIAAVLHIGNLDFYNKPGAEEGSLLYEDDKTVDTAVDQVMKYFKTDRESLEIALCTRKIQTRDESYSIGLLPEVAEQNRDALARYVYSKLFNWLVKQINGTIDHDEDGTLAGFIGVLDIFGFEDLQTNSFEQLCINYANETLQEHFNATVLAQEQHQYEKEKIEWSFINFPSNRPCLELLDSRPVGVFHMLDEECILPQGNDQNFARKLYKQHENSAYLSASNTQKANYVFSIQHYAGWVSYETYGFMDKNKDTLHSELALLVKQSSNSFLRNIVMDKPVSGLKGRHGRKVQSIIKPQTSKASVGAHFRTQLRSLMTTIQSTSCSYVRCLKPNDKNRPQFFDDQRICDQLRAGGVLEAVRVNRAGYPVRISHAQFIKRYRSLGSGPLLRSVPESFGDESASTTEERKEGTSQLVQYLSRELDDPKSIQVGLTKVFFRRAAIQSVEAQLAKRYGEFVVIIQSTWRRVMAQRMYYRSRRAVVLIQKSARRWLAYQKVNKLREKLKIERAKQGYQEAERKKARELEAKRIAEAHRLAQERAAQRKAEQDELERQAMEEVISDEEPVEDEESLRMTVGRPGPYKFRFTKDYNHASEQDGRYFHQEPRAIEKTPGDTVLHLAANCSNEQDVLTLLENGASVLATNSMGRTALHTAALHHNVEVVGLLIDWDSDLCAPDQDGNTPLHLAHDPQICRMLLEAGSNPNIVNNNGRTCLLEATERGDLQVIRALLSFQCDVLFCEPKHGQTALHLAVRKGLYTIINELCKTNEIPELIKMQDRNGNNVLHFAVAKDRKNGPRLLQFLLQHGAVDGVDTPNGRHQTPLVVHVMTTRQTDPTIAETLLEAGASPSIALQDGSTMLHVAVERDLLDIACMLIKYGAQLNATDKEGIRVIEVAQRDNAKLKKLINAITSPPLWMSEKEKKSCMVCLSPFKFGHRRHHCTHCGRVCCSECSSFSVELYKFPANFPGRITTGGKQVVDKQRVCRTCYGVFKLRGVKNEAKNGFLARVLGYEWDETSSTSSTLPSQSSFVGGRPSQAAPQRSSTVQRRSSVGRTSIGRQSTSRSQPNA</sequence>
<feature type="repeat" description="ANK" evidence="9">
    <location>
        <begin position="1125"/>
        <end position="1153"/>
    </location>
</feature>
<feature type="region of interest" description="Actin-binding" evidence="11">
    <location>
        <begin position="662"/>
        <end position="684"/>
    </location>
</feature>
<dbReference type="CDD" id="cd00065">
    <property type="entry name" value="FYVE_like_SF"/>
    <property type="match status" value="1"/>
</dbReference>
<dbReference type="GO" id="GO:0051015">
    <property type="term" value="F:actin filament binding"/>
    <property type="evidence" value="ECO:0007669"/>
    <property type="project" value="TreeGrafter"/>
</dbReference>
<dbReference type="Gene3D" id="1.25.40.20">
    <property type="entry name" value="Ankyrin repeat-containing domain"/>
    <property type="match status" value="2"/>
</dbReference>
<reference evidence="16 17" key="1">
    <citation type="journal article" date="2014" name="Genome Biol. Evol.">
        <title>The secreted proteins of Achlya hypogyna and Thraustotheca clavata identify the ancestral oomycete secretome and reveal gene acquisitions by horizontal gene transfer.</title>
        <authorList>
            <person name="Misner I."/>
            <person name="Blouin N."/>
            <person name="Leonard G."/>
            <person name="Richards T.A."/>
            <person name="Lane C.E."/>
        </authorList>
    </citation>
    <scope>NUCLEOTIDE SEQUENCE [LARGE SCALE GENOMIC DNA]</scope>
    <source>
        <strain evidence="16 17">ATCC 34112</strain>
    </source>
</reference>
<dbReference type="SUPFAM" id="SSF57903">
    <property type="entry name" value="FYVE/PHD zinc finger"/>
    <property type="match status" value="1"/>
</dbReference>
<dbReference type="PROSITE" id="PS50297">
    <property type="entry name" value="ANK_REP_REGION"/>
    <property type="match status" value="4"/>
</dbReference>
<dbReference type="STRING" id="74557.A0A1V9YSP5"/>
<keyword evidence="12" id="KW-0175">Coiled coil</keyword>
<dbReference type="PRINTS" id="PR00193">
    <property type="entry name" value="MYOSINHEAVY"/>
</dbReference>
<feature type="compositionally biased region" description="Low complexity" evidence="13">
    <location>
        <begin position="1384"/>
        <end position="1399"/>
    </location>
</feature>
<evidence type="ECO:0000313" key="16">
    <source>
        <dbReference type="EMBL" id="OQR88651.1"/>
    </source>
</evidence>
<dbReference type="EMBL" id="JNBS01003081">
    <property type="protein sequence ID" value="OQR88651.1"/>
    <property type="molecule type" value="Genomic_DNA"/>
</dbReference>
<feature type="domain" description="FYVE-type" evidence="14">
    <location>
        <begin position="1263"/>
        <end position="1336"/>
    </location>
</feature>
<evidence type="ECO:0000256" key="4">
    <source>
        <dbReference type="ARBA" id="ARBA00022833"/>
    </source>
</evidence>
<proteinExistence type="inferred from homology"/>
<organism evidence="16 17">
    <name type="scientific">Thraustotheca clavata</name>
    <dbReference type="NCBI Taxonomy" id="74557"/>
    <lineage>
        <taxon>Eukaryota</taxon>
        <taxon>Sar</taxon>
        <taxon>Stramenopiles</taxon>
        <taxon>Oomycota</taxon>
        <taxon>Saprolegniomycetes</taxon>
        <taxon>Saprolegniales</taxon>
        <taxon>Achlyaceae</taxon>
        <taxon>Thraustotheca</taxon>
    </lineage>
</organism>
<evidence type="ECO:0000256" key="3">
    <source>
        <dbReference type="ARBA" id="ARBA00022771"/>
    </source>
</evidence>
<dbReference type="InterPro" id="IPR027417">
    <property type="entry name" value="P-loop_NTPase"/>
</dbReference>
<keyword evidence="4" id="KW-0862">Zinc</keyword>
<dbReference type="Gene3D" id="1.20.58.530">
    <property type="match status" value="1"/>
</dbReference>
<dbReference type="GO" id="GO:0005737">
    <property type="term" value="C:cytoplasm"/>
    <property type="evidence" value="ECO:0007669"/>
    <property type="project" value="TreeGrafter"/>
</dbReference>
<feature type="coiled-coil region" evidence="12">
    <location>
        <begin position="847"/>
        <end position="906"/>
    </location>
</feature>
<keyword evidence="5 11" id="KW-0067">ATP-binding</keyword>
<keyword evidence="8 11" id="KW-0009">Actin-binding</keyword>